<dbReference type="Proteomes" id="UP000199039">
    <property type="component" value="Unassembled WGS sequence"/>
</dbReference>
<dbReference type="InterPro" id="IPR013783">
    <property type="entry name" value="Ig-like_fold"/>
</dbReference>
<gene>
    <name evidence="2" type="ORF">SAMN05216410_1353</name>
</gene>
<reference evidence="2 3" key="1">
    <citation type="submission" date="2016-09" db="EMBL/GenBank/DDBJ databases">
        <authorList>
            <person name="Capua I."/>
            <person name="De Benedictis P."/>
            <person name="Joannis T."/>
            <person name="Lombin L.H."/>
            <person name="Cattoli G."/>
        </authorList>
    </citation>
    <scope>NUCLEOTIDE SEQUENCE [LARGE SCALE GENOMIC DNA]</scope>
    <source>
        <strain evidence="2 3">ISLP-3</strain>
    </source>
</reference>
<dbReference type="Gene3D" id="2.60.40.10">
    <property type="entry name" value="Immunoglobulins"/>
    <property type="match status" value="1"/>
</dbReference>
<dbReference type="InterPro" id="IPR000601">
    <property type="entry name" value="PKD_dom"/>
</dbReference>
<feature type="domain" description="PKD" evidence="1">
    <location>
        <begin position="211"/>
        <end position="257"/>
    </location>
</feature>
<evidence type="ECO:0000259" key="1">
    <source>
        <dbReference type="PROSITE" id="PS50093"/>
    </source>
</evidence>
<evidence type="ECO:0000313" key="3">
    <source>
        <dbReference type="Proteomes" id="UP000199039"/>
    </source>
</evidence>
<dbReference type="GO" id="GO:0005975">
    <property type="term" value="P:carbohydrate metabolic process"/>
    <property type="evidence" value="ECO:0007669"/>
    <property type="project" value="UniProtKB-ARBA"/>
</dbReference>
<dbReference type="STRING" id="1814289.SAMN05216410_1353"/>
<accession>A0A1G6JJK3</accession>
<organism evidence="2 3">
    <name type="scientific">Sanguibacter gelidistatuariae</name>
    <dbReference type="NCBI Taxonomy" id="1814289"/>
    <lineage>
        <taxon>Bacteria</taxon>
        <taxon>Bacillati</taxon>
        <taxon>Actinomycetota</taxon>
        <taxon>Actinomycetes</taxon>
        <taxon>Micrococcales</taxon>
        <taxon>Sanguibacteraceae</taxon>
        <taxon>Sanguibacter</taxon>
    </lineage>
</organism>
<proteinExistence type="predicted"/>
<evidence type="ECO:0000313" key="2">
    <source>
        <dbReference type="EMBL" id="SDC18930.1"/>
    </source>
</evidence>
<keyword evidence="3" id="KW-1185">Reference proteome</keyword>
<sequence>MKRRVLVISATVMFMLVGVGVGDLSIAAPTPSCDDAQVRSDAAQAQGDFLNLQASSALSSKGCGRPTKGTIPSSPPSTLITSTEACEATGAVGVVNIAVACLGQAALDLENCDPNLGFEVSPTTIQTLQPDGTYSAADLNTVLVCNRAPGAAPVVVTQADFRALQLTPSPIVVGPAQGWVPVNMITIVYTDAQPQVITTTLLGQPVTVRATPRDFVWDWADGSTPTATTDAGAPWPDHTVAYAYARTGDYTVTMTTTWTGEYSLDGGVTYTPITGTASTVSTAPPLTVKELRSHLVEDPIS</sequence>
<dbReference type="EMBL" id="FMYH01000002">
    <property type="protein sequence ID" value="SDC18930.1"/>
    <property type="molecule type" value="Genomic_DNA"/>
</dbReference>
<protein>
    <recommendedName>
        <fullName evidence="1">PKD domain-containing protein</fullName>
    </recommendedName>
</protein>
<name>A0A1G6JJK3_9MICO</name>
<dbReference type="AlphaFoldDB" id="A0A1G6JJK3"/>
<dbReference type="PROSITE" id="PS50093">
    <property type="entry name" value="PKD"/>
    <property type="match status" value="1"/>
</dbReference>